<sequence>MQLNSALKPTLLLLCAIMAFRHPDPLIHLSTKNAMQIPKRVFQLAKQPALSGFSVLAADTIARAGATLDKALQGKGTADLHLMTNARYVLRQNAARLQERMEHHFASYLERAMDTMYMDTRASIDEISAENLTLIEDDVVTRQIEIDRLVMRLRDADQPSLGRLNLMIAQLHGDGDVRERENPFRPYLLARSLHEALRQCVADEVQSKVLFDTLSLAMVHCLQGYYVAIEEVFESRGISTKLTARPTALTRAQRDRLAWQKAAEQLIAHGPANGRAVAPAAHPSAPPAQQKQARMIPQLQRLMQQQRQAPALHGSSLSQQPLPDLQDMVWNVFNQPKAARPPRHAHAPAMAGDAGGRPSALEAQLKQLQQARPAQAGARAGREAPAPLDLRARLADAASSEPERVTIDLVSLLFESIVHDEQLPESVRGQLGRLHVPFLRAAMQEPSMLHDAQHPARRLLDRIGTVATGITPEMACYPALEQQIDTVLDEVLERFDTDVTAFADAQRQLDQFVSALLPRSDLGLARCIDTLGTLEAASARHSDATTALAPLLDPLDLDPRIGNFITGIWSRVLAHPASEASAGQAMLADLIWSSQEKTTLEDRAVMVGMLPGMVKRVREGLAAAGMGQEAAKAALDQLVMVHMDVLGQRQPPSARPATLAQLRAHFAAFDGVPEAGRDAVSIGHEQLEAALAQRGIRADLYTDPGKSAARAADEQEWLGMALPGAGFEIALDGRYVPARLNAVSPRGSLYLFSVKGQAAPATFTRDALLAAMQDETLRTVEHAPVFERAVESLMAGAEALSNA</sequence>
<name>A0ABX0MF79_9BURK</name>
<comment type="caution">
    <text evidence="2">The sequence shown here is derived from an EMBL/GenBank/DDBJ whole genome shotgun (WGS) entry which is preliminary data.</text>
</comment>
<protein>
    <submittedName>
        <fullName evidence="2">DUF1631 domain-containing protein</fullName>
    </submittedName>
</protein>
<dbReference type="EMBL" id="VVIW01000016">
    <property type="protein sequence ID" value="NHZ43080.1"/>
    <property type="molecule type" value="Genomic_DNA"/>
</dbReference>
<organism evidence="2 3">
    <name type="scientific">Massilia aquatica</name>
    <dbReference type="NCBI Taxonomy" id="2609000"/>
    <lineage>
        <taxon>Bacteria</taxon>
        <taxon>Pseudomonadati</taxon>
        <taxon>Pseudomonadota</taxon>
        <taxon>Betaproteobacteria</taxon>
        <taxon>Burkholderiales</taxon>
        <taxon>Oxalobacteraceae</taxon>
        <taxon>Telluria group</taxon>
        <taxon>Massilia</taxon>
    </lineage>
</organism>
<feature type="compositionally biased region" description="Low complexity" evidence="1">
    <location>
        <begin position="276"/>
        <end position="293"/>
    </location>
</feature>
<dbReference type="Pfam" id="PF07793">
    <property type="entry name" value="DUF1631"/>
    <property type="match status" value="1"/>
</dbReference>
<feature type="region of interest" description="Disordered" evidence="1">
    <location>
        <begin position="274"/>
        <end position="293"/>
    </location>
</feature>
<accession>A0ABX0MF79</accession>
<evidence type="ECO:0000256" key="1">
    <source>
        <dbReference type="SAM" id="MobiDB-lite"/>
    </source>
</evidence>
<evidence type="ECO:0000313" key="2">
    <source>
        <dbReference type="EMBL" id="NHZ43080.1"/>
    </source>
</evidence>
<proteinExistence type="predicted"/>
<feature type="region of interest" description="Disordered" evidence="1">
    <location>
        <begin position="338"/>
        <end position="358"/>
    </location>
</feature>
<keyword evidence="3" id="KW-1185">Reference proteome</keyword>
<reference evidence="2 3" key="1">
    <citation type="submission" date="2019-09" db="EMBL/GenBank/DDBJ databases">
        <title>Taxonomy of Antarctic Massilia spp.: description of Massilia rubra sp. nov., Massilia aquatica sp. nov., Massilia mucilaginosa sp. nov., Massilia frigida sp. nov. isolated from streams, lakes and regoliths.</title>
        <authorList>
            <person name="Holochova P."/>
            <person name="Sedlacek I."/>
            <person name="Kralova S."/>
            <person name="Maslanova I."/>
            <person name="Busse H.-J."/>
            <person name="Stankova E."/>
            <person name="Vrbovska V."/>
            <person name="Kovarovic V."/>
            <person name="Bartak M."/>
            <person name="Svec P."/>
            <person name="Pantucek R."/>
        </authorList>
    </citation>
    <scope>NUCLEOTIDE SEQUENCE [LARGE SCALE GENOMIC DNA]</scope>
    <source>
        <strain evidence="2 3">CCM 8693</strain>
    </source>
</reference>
<gene>
    <name evidence="2" type="ORF">F1609_23315</name>
</gene>
<evidence type="ECO:0000313" key="3">
    <source>
        <dbReference type="Proteomes" id="UP000819052"/>
    </source>
</evidence>
<dbReference type="Proteomes" id="UP000819052">
    <property type="component" value="Unassembled WGS sequence"/>
</dbReference>
<dbReference type="InterPro" id="IPR012434">
    <property type="entry name" value="DUF1631"/>
</dbReference>